<dbReference type="PANTHER" id="PTHR43235">
    <property type="entry name" value="GLUTAMINE AMIDOTRANSFERASE PB2B2.05-RELATED"/>
    <property type="match status" value="1"/>
</dbReference>
<dbReference type="Pfam" id="PF07722">
    <property type="entry name" value="Peptidase_C26"/>
    <property type="match status" value="1"/>
</dbReference>
<dbReference type="RefSeq" id="WP_023384817.1">
    <property type="nucleotide sequence ID" value="NZ_AXUN02000173.1"/>
</dbReference>
<dbReference type="eggNOG" id="COG2071">
    <property type="taxonomic scope" value="Bacteria"/>
</dbReference>
<comment type="caution">
    <text evidence="1">The sequence shown here is derived from an EMBL/GenBank/DDBJ whole genome shotgun (WGS) entry which is preliminary data.</text>
</comment>
<dbReference type="EMBL" id="AXUN02000173">
    <property type="protein sequence ID" value="ETA80762.1"/>
    <property type="molecule type" value="Genomic_DNA"/>
</dbReference>
<dbReference type="InterPro" id="IPR011697">
    <property type="entry name" value="Peptidase_C26"/>
</dbReference>
<evidence type="ECO:0000313" key="2">
    <source>
        <dbReference type="Proteomes" id="UP000017747"/>
    </source>
</evidence>
<dbReference type="AlphaFoldDB" id="V7I6Y3"/>
<dbReference type="PATRIC" id="fig|994573.3.peg.1893"/>
<protein>
    <submittedName>
        <fullName evidence="1">Anthranilate synthase</fullName>
    </submittedName>
</protein>
<sequence length="256" mass="28103">MARKPIIGVSGGIDIARTRGPLGDIKASVPQDYIHSIEKAGGIPVILPVTEDEEAAKALMGLADGLLLTGGHDVDPEIYGEEPVQMLQETLPARDRFEGQLIEEALRCGKPILGICRGAQILNVSLGGTLHQDLSHFNGSRLCHNQKTDGRYPFHSLLVNDNTILSEIMEREQRVNSFHHQAVKMTAPNVIVSAISKDGVIEGIELEYPNTIEMEGKPFVVGVQCHPEAMVDHERWALELFRRFVSEAGKVICDEI</sequence>
<gene>
    <name evidence="1" type="ORF">T472_0210165</name>
</gene>
<organism evidence="1 2">
    <name type="scientific">Youngiibacter fragilis 232.1</name>
    <dbReference type="NCBI Taxonomy" id="994573"/>
    <lineage>
        <taxon>Bacteria</taxon>
        <taxon>Bacillati</taxon>
        <taxon>Bacillota</taxon>
        <taxon>Clostridia</taxon>
        <taxon>Eubacteriales</taxon>
        <taxon>Clostridiaceae</taxon>
        <taxon>Youngiibacter</taxon>
    </lineage>
</organism>
<dbReference type="SUPFAM" id="SSF52317">
    <property type="entry name" value="Class I glutamine amidotransferase-like"/>
    <property type="match status" value="1"/>
</dbReference>
<dbReference type="GO" id="GO:0006598">
    <property type="term" value="P:polyamine catabolic process"/>
    <property type="evidence" value="ECO:0007669"/>
    <property type="project" value="TreeGrafter"/>
</dbReference>
<dbReference type="Gene3D" id="3.40.50.880">
    <property type="match status" value="1"/>
</dbReference>
<dbReference type="GO" id="GO:0005829">
    <property type="term" value="C:cytosol"/>
    <property type="evidence" value="ECO:0007669"/>
    <property type="project" value="TreeGrafter"/>
</dbReference>
<dbReference type="OrthoDB" id="9813383at2"/>
<dbReference type="InterPro" id="IPR029062">
    <property type="entry name" value="Class_I_gatase-like"/>
</dbReference>
<accession>V7I6Y3</accession>
<keyword evidence="2" id="KW-1185">Reference proteome</keyword>
<reference evidence="1 2" key="1">
    <citation type="journal article" date="2014" name="Genome Announc.">
        <title>Genome Sequence of Youngiibacter fragilis, the Type Strain of the Genus Youngiibacter.</title>
        <authorList>
            <person name="Wawrik C.B."/>
            <person name="Callaghan A.V."/>
            <person name="Stamps B.W."/>
            <person name="Wawrik B."/>
        </authorList>
    </citation>
    <scope>NUCLEOTIDE SEQUENCE [LARGE SCALE GENOMIC DNA]</scope>
    <source>
        <strain evidence="1 2">232.1</strain>
    </source>
</reference>
<dbReference type="GO" id="GO:0033969">
    <property type="term" value="F:gamma-glutamyl-gamma-aminobutyrate hydrolase activity"/>
    <property type="evidence" value="ECO:0007669"/>
    <property type="project" value="TreeGrafter"/>
</dbReference>
<proteinExistence type="predicted"/>
<evidence type="ECO:0000313" key="1">
    <source>
        <dbReference type="EMBL" id="ETA80762.1"/>
    </source>
</evidence>
<dbReference type="PROSITE" id="PS51273">
    <property type="entry name" value="GATASE_TYPE_1"/>
    <property type="match status" value="1"/>
</dbReference>
<dbReference type="InterPro" id="IPR044668">
    <property type="entry name" value="PuuD-like"/>
</dbReference>
<name>V7I6Y3_9CLOT</name>
<dbReference type="STRING" id="994573.T472_0210165"/>
<dbReference type="PANTHER" id="PTHR43235:SF1">
    <property type="entry name" value="GLUTAMINE AMIDOTRANSFERASE PB2B2.05-RELATED"/>
    <property type="match status" value="1"/>
</dbReference>
<dbReference type="CDD" id="cd01745">
    <property type="entry name" value="GATase1_2"/>
    <property type="match status" value="1"/>
</dbReference>
<dbReference type="Proteomes" id="UP000017747">
    <property type="component" value="Unassembled WGS sequence"/>
</dbReference>